<accession>A0ABR5K1T5</accession>
<dbReference type="PROSITE" id="PS51257">
    <property type="entry name" value="PROKAR_LIPOPROTEIN"/>
    <property type="match status" value="1"/>
</dbReference>
<dbReference type="RefSeq" id="WP_082332627.1">
    <property type="nucleotide sequence ID" value="NZ_LGRV01000003.1"/>
</dbReference>
<evidence type="ECO:0000313" key="1">
    <source>
        <dbReference type="EMBL" id="KOS68897.1"/>
    </source>
</evidence>
<organism evidence="1 2">
    <name type="scientific">Lysinibacillus contaminans</name>
    <dbReference type="NCBI Taxonomy" id="1293441"/>
    <lineage>
        <taxon>Bacteria</taxon>
        <taxon>Bacillati</taxon>
        <taxon>Bacillota</taxon>
        <taxon>Bacilli</taxon>
        <taxon>Bacillales</taxon>
        <taxon>Bacillaceae</taxon>
        <taxon>Lysinibacillus</taxon>
    </lineage>
</organism>
<evidence type="ECO:0008006" key="3">
    <source>
        <dbReference type="Google" id="ProtNLM"/>
    </source>
</evidence>
<dbReference type="Proteomes" id="UP000050668">
    <property type="component" value="Unassembled WGS sequence"/>
</dbReference>
<protein>
    <recommendedName>
        <fullName evidence="3">Lipoprotein</fullName>
    </recommendedName>
</protein>
<dbReference type="EMBL" id="LGRV01000003">
    <property type="protein sequence ID" value="KOS68897.1"/>
    <property type="molecule type" value="Genomic_DNA"/>
</dbReference>
<keyword evidence="2" id="KW-1185">Reference proteome</keyword>
<comment type="caution">
    <text evidence="1">The sequence shown here is derived from an EMBL/GenBank/DDBJ whole genome shotgun (WGS) entry which is preliminary data.</text>
</comment>
<sequence>MKKWIMLSSLVVLLAGCRSNILGGQTIIGWVDFIKWDGKEYIAINTGALADEQYVGKQLGTVQFKVADNVTNPSYKTKDGDAAFHEKGTEIYAVEGEGDMIAVKDEQAINGYRIYYESESTDYTWHFKDLPVDEVKKVEIYEAYTLEGSNRIADIINTEDVARFLDILKNSKEDESFQPNTDNGDPLYYEIVLFTDESVAYKYNVQFDGTTYFWSPWDTAILSNEIKQFIPYN</sequence>
<name>A0ABR5K1T5_9BACI</name>
<reference evidence="2" key="1">
    <citation type="submission" date="2015-07" db="EMBL/GenBank/DDBJ databases">
        <title>Fjat-14205 dsm 2895.</title>
        <authorList>
            <person name="Liu B."/>
            <person name="Wang J."/>
            <person name="Zhu Y."/>
            <person name="Liu G."/>
            <person name="Chen Q."/>
            <person name="Chen Z."/>
            <person name="Lan J."/>
            <person name="Che J."/>
            <person name="Ge C."/>
            <person name="Shi H."/>
            <person name="Pan Z."/>
            <person name="Liu X."/>
        </authorList>
    </citation>
    <scope>NUCLEOTIDE SEQUENCE [LARGE SCALE GENOMIC DNA]</scope>
    <source>
        <strain evidence="2">DSM 25560</strain>
    </source>
</reference>
<evidence type="ECO:0000313" key="2">
    <source>
        <dbReference type="Proteomes" id="UP000050668"/>
    </source>
</evidence>
<proteinExistence type="predicted"/>
<gene>
    <name evidence="1" type="ORF">AEA09_10315</name>
</gene>